<sequence>MFKISVSPEVSFLTILVFIIFSSRRECREYFRPLLRRAQFNLHIVKPAWHIVCFCPERDACKVFLKVAMGHTILQLVVYKYLFHN</sequence>
<name>A0A6B0U977_IXORI</name>
<dbReference type="AlphaFoldDB" id="A0A6B0U977"/>
<protein>
    <submittedName>
        <fullName evidence="1">Putative secreted protein</fullName>
    </submittedName>
</protein>
<accession>A0A6B0U977</accession>
<proteinExistence type="predicted"/>
<organism evidence="1">
    <name type="scientific">Ixodes ricinus</name>
    <name type="common">Common tick</name>
    <name type="synonym">Acarus ricinus</name>
    <dbReference type="NCBI Taxonomy" id="34613"/>
    <lineage>
        <taxon>Eukaryota</taxon>
        <taxon>Metazoa</taxon>
        <taxon>Ecdysozoa</taxon>
        <taxon>Arthropoda</taxon>
        <taxon>Chelicerata</taxon>
        <taxon>Arachnida</taxon>
        <taxon>Acari</taxon>
        <taxon>Parasitiformes</taxon>
        <taxon>Ixodida</taxon>
        <taxon>Ixodoidea</taxon>
        <taxon>Ixodidae</taxon>
        <taxon>Ixodinae</taxon>
        <taxon>Ixodes</taxon>
    </lineage>
</organism>
<dbReference type="EMBL" id="GIFC01003117">
    <property type="protein sequence ID" value="MXU85200.1"/>
    <property type="molecule type" value="Transcribed_RNA"/>
</dbReference>
<reference evidence="1" key="1">
    <citation type="submission" date="2019-12" db="EMBL/GenBank/DDBJ databases">
        <title>An insight into the sialome of adult female Ixodes ricinus ticks feeding for 6 days.</title>
        <authorList>
            <person name="Perner J."/>
            <person name="Ribeiro J.M.C."/>
        </authorList>
    </citation>
    <scope>NUCLEOTIDE SEQUENCE</scope>
    <source>
        <strain evidence="1">Semi-engorged</strain>
        <tissue evidence="1">Salivary glands</tissue>
    </source>
</reference>
<evidence type="ECO:0000313" key="1">
    <source>
        <dbReference type="EMBL" id="MXU85200.1"/>
    </source>
</evidence>